<dbReference type="STRING" id="357809.Cphy_1972"/>
<dbReference type="InterPro" id="IPR007160">
    <property type="entry name" value="DUF362"/>
</dbReference>
<sequence length="308" mass="33847">MRVRRTIKPIVAITKNENESLAIEEGLKLIQFSNMISPEDVVVITPNWVSPASPCSGRVVGPESLRTIIRLVKSCKPKRIVVATGPGDEDVISLMEQVGFASIIKEEKVEFINLNQGPFISIDINHPCPSRLCLNQLFNEMTFLISFTQLKIHEEATISAAIKNITMGWPAGDEQGYPKKDLGIHNDLHDFIAAMFEKFTIDVSIVSASPAMIGTGPHKGTAIHTGMVLCGTDPVSTDVVGARLLGFKPQAIHYLHKIIKKGLGRSTFDVKTKKGVHFPGISIEKAEEEFSHAAYKKQFAVDSDREDS</sequence>
<gene>
    <name evidence="2" type="ordered locus">Cphy_1972</name>
</gene>
<accession>A9KHQ5</accession>
<keyword evidence="3" id="KW-1185">Reference proteome</keyword>
<name>A9KHQ5_LACP7</name>
<proteinExistence type="predicted"/>
<dbReference type="EMBL" id="CP000885">
    <property type="protein sequence ID" value="ABX42340.1"/>
    <property type="molecule type" value="Genomic_DNA"/>
</dbReference>
<dbReference type="HOGENOM" id="CLU_905309_0_0_9"/>
<reference evidence="3" key="1">
    <citation type="submission" date="2007-11" db="EMBL/GenBank/DDBJ databases">
        <title>Complete genome sequence of Clostridium phytofermentans ISDg.</title>
        <authorList>
            <person name="Leschine S.B."/>
            <person name="Warnick T.A."/>
            <person name="Blanchard J.L."/>
            <person name="Schnell D.J."/>
            <person name="Petit E.L."/>
            <person name="LaTouf W.G."/>
            <person name="Copeland A."/>
            <person name="Lucas S."/>
            <person name="Lapidus A."/>
            <person name="Barry K."/>
            <person name="Glavina del Rio T."/>
            <person name="Dalin E."/>
            <person name="Tice H."/>
            <person name="Pitluck S."/>
            <person name="Kiss H."/>
            <person name="Brettin T."/>
            <person name="Bruce D."/>
            <person name="Detter J.C."/>
            <person name="Han C."/>
            <person name="Kuske C."/>
            <person name="Schmutz J."/>
            <person name="Larimer F."/>
            <person name="Land M."/>
            <person name="Hauser L."/>
            <person name="Kyrpides N."/>
            <person name="Kim E.A."/>
            <person name="Richardson P."/>
        </authorList>
    </citation>
    <scope>NUCLEOTIDE SEQUENCE [LARGE SCALE GENOMIC DNA]</scope>
    <source>
        <strain evidence="3">ATCC 700394 / DSM 18823 / ISDg</strain>
    </source>
</reference>
<dbReference type="Pfam" id="PF04015">
    <property type="entry name" value="DUF362"/>
    <property type="match status" value="1"/>
</dbReference>
<dbReference type="eggNOG" id="COG2006">
    <property type="taxonomic scope" value="Bacteria"/>
</dbReference>
<organism evidence="2 3">
    <name type="scientific">Lachnoclostridium phytofermentans (strain ATCC 700394 / DSM 18823 / ISDg)</name>
    <name type="common">Clostridium phytofermentans</name>
    <dbReference type="NCBI Taxonomy" id="357809"/>
    <lineage>
        <taxon>Bacteria</taxon>
        <taxon>Bacillati</taxon>
        <taxon>Bacillota</taxon>
        <taxon>Clostridia</taxon>
        <taxon>Lachnospirales</taxon>
        <taxon>Lachnospiraceae</taxon>
    </lineage>
</organism>
<dbReference type="OrthoDB" id="1729741at2"/>
<feature type="domain" description="DUF362" evidence="1">
    <location>
        <begin position="42"/>
        <end position="243"/>
    </location>
</feature>
<dbReference type="Proteomes" id="UP000000370">
    <property type="component" value="Chromosome"/>
</dbReference>
<dbReference type="AlphaFoldDB" id="A9KHQ5"/>
<protein>
    <recommendedName>
        <fullName evidence="1">DUF362 domain-containing protein</fullName>
    </recommendedName>
</protein>
<evidence type="ECO:0000259" key="1">
    <source>
        <dbReference type="Pfam" id="PF04015"/>
    </source>
</evidence>
<evidence type="ECO:0000313" key="3">
    <source>
        <dbReference type="Proteomes" id="UP000000370"/>
    </source>
</evidence>
<dbReference type="KEGG" id="cpy:Cphy_1972"/>
<evidence type="ECO:0000313" key="2">
    <source>
        <dbReference type="EMBL" id="ABX42340.1"/>
    </source>
</evidence>
<dbReference type="RefSeq" id="WP_012199994.1">
    <property type="nucleotide sequence ID" value="NC_010001.1"/>
</dbReference>